<keyword evidence="2" id="KW-0812">Transmembrane</keyword>
<evidence type="ECO:0000313" key="4">
    <source>
        <dbReference type="EMBL" id="VAW72295.1"/>
    </source>
</evidence>
<keyword evidence="2" id="KW-1133">Transmembrane helix</keyword>
<dbReference type="InterPro" id="IPR036097">
    <property type="entry name" value="HisK_dim/P_sf"/>
</dbReference>
<evidence type="ECO:0000259" key="3">
    <source>
        <dbReference type="PROSITE" id="PS50109"/>
    </source>
</evidence>
<feature type="transmembrane region" description="Helical" evidence="2">
    <location>
        <begin position="58"/>
        <end position="78"/>
    </location>
</feature>
<gene>
    <name evidence="4" type="ORF">MNBD_GAMMA12-1699</name>
</gene>
<feature type="transmembrane region" description="Helical" evidence="2">
    <location>
        <begin position="30"/>
        <end position="52"/>
    </location>
</feature>
<protein>
    <submittedName>
        <fullName evidence="4">Two-component sensor PilS</fullName>
    </submittedName>
</protein>
<keyword evidence="2" id="KW-0472">Membrane</keyword>
<dbReference type="Pfam" id="PF00512">
    <property type="entry name" value="HisKA"/>
    <property type="match status" value="1"/>
</dbReference>
<dbReference type="SUPFAM" id="SSF47384">
    <property type="entry name" value="Homodimeric domain of signal transducing histidine kinase"/>
    <property type="match status" value="1"/>
</dbReference>
<dbReference type="PANTHER" id="PTHR43065">
    <property type="entry name" value="SENSOR HISTIDINE KINASE"/>
    <property type="match status" value="1"/>
</dbReference>
<dbReference type="CDD" id="cd00075">
    <property type="entry name" value="HATPase"/>
    <property type="match status" value="1"/>
</dbReference>
<dbReference type="SUPFAM" id="SSF55874">
    <property type="entry name" value="ATPase domain of HSP90 chaperone/DNA topoisomerase II/histidine kinase"/>
    <property type="match status" value="1"/>
</dbReference>
<dbReference type="Gene3D" id="3.30.565.10">
    <property type="entry name" value="Histidine kinase-like ATPase, C-terminal domain"/>
    <property type="match status" value="1"/>
</dbReference>
<dbReference type="SMART" id="SM00387">
    <property type="entry name" value="HATPase_c"/>
    <property type="match status" value="1"/>
</dbReference>
<feature type="transmembrane region" description="Helical" evidence="2">
    <location>
        <begin position="166"/>
        <end position="185"/>
    </location>
</feature>
<proteinExistence type="predicted"/>
<dbReference type="Pfam" id="PF02518">
    <property type="entry name" value="HATPase_c"/>
    <property type="match status" value="1"/>
</dbReference>
<dbReference type="InterPro" id="IPR003594">
    <property type="entry name" value="HATPase_dom"/>
</dbReference>
<sequence length="543" mass="60973">MLGVHLLEQYLPNQSVTNARAWYPLRLLNYYRIVLACVFIILFLISNSPSILGQTSPVLYYTGSLSYLIFGLICSYAIHLRKPSLRIQINLQTFVDITVLTLLMHISGGLSSGLGILLVIAIAFSSLVATGRQAILYASIATIAVLFEATYAYLSGTHTSTTWSHAGLLGIAFFVTSLLFVIWAHRLSESEARIKQQNVDLANLEQLNDYVIQNLNSGIIVVDSRNIPRLTNESAWFLLGNKETGKKLPLALLSIELSRQLDIWRKDTNMTPEKFKAGEDTPYILPRFARLGSEENAGTVIFLEDQTEVTQHIQQMKLASLGRLTASIAHEIRNPLGAISHAAQLLEESPALKKEDIRLTEIIHKHSQRMNTIIENILQLSRPQSSQMQSINLLEWLQEFRRDFCLSANVTEKQIEIDINPADIAIIFDPNHLQQLLWNLCQNSILHSHKNKAETIMIYLRGGCEQNKQGSFLDVLDNGPGVEKELALNIFEPFFTTAGNGTGLGLYITRELCERNKARLNYLPVDTGACFRISFHDAMRLPL</sequence>
<dbReference type="InterPro" id="IPR003661">
    <property type="entry name" value="HisK_dim/P_dom"/>
</dbReference>
<name>A0A3B0XVE4_9ZZZZ</name>
<feature type="transmembrane region" description="Helical" evidence="2">
    <location>
        <begin position="134"/>
        <end position="154"/>
    </location>
</feature>
<dbReference type="AlphaFoldDB" id="A0A3B0XVE4"/>
<dbReference type="InterPro" id="IPR004358">
    <property type="entry name" value="Sig_transdc_His_kin-like_C"/>
</dbReference>
<dbReference type="PROSITE" id="PS50109">
    <property type="entry name" value="HIS_KIN"/>
    <property type="match status" value="1"/>
</dbReference>
<feature type="transmembrane region" description="Helical" evidence="2">
    <location>
        <begin position="99"/>
        <end position="128"/>
    </location>
</feature>
<organism evidence="4">
    <name type="scientific">hydrothermal vent metagenome</name>
    <dbReference type="NCBI Taxonomy" id="652676"/>
    <lineage>
        <taxon>unclassified sequences</taxon>
        <taxon>metagenomes</taxon>
        <taxon>ecological metagenomes</taxon>
    </lineage>
</organism>
<accession>A0A3B0XVE4</accession>
<dbReference type="PRINTS" id="PR00344">
    <property type="entry name" value="BCTRLSENSOR"/>
</dbReference>
<dbReference type="CDD" id="cd00082">
    <property type="entry name" value="HisKA"/>
    <property type="match status" value="1"/>
</dbReference>
<feature type="domain" description="Histidine kinase" evidence="3">
    <location>
        <begin position="327"/>
        <end position="539"/>
    </location>
</feature>
<dbReference type="Gene3D" id="1.10.287.130">
    <property type="match status" value="1"/>
</dbReference>
<dbReference type="Pfam" id="PF25323">
    <property type="entry name" value="6TM_PilS"/>
    <property type="match status" value="1"/>
</dbReference>
<reference evidence="4" key="1">
    <citation type="submission" date="2018-06" db="EMBL/GenBank/DDBJ databases">
        <authorList>
            <person name="Zhirakovskaya E."/>
        </authorList>
    </citation>
    <scope>NUCLEOTIDE SEQUENCE</scope>
</reference>
<dbReference type="EMBL" id="UOFL01000036">
    <property type="protein sequence ID" value="VAW72295.1"/>
    <property type="molecule type" value="Genomic_DNA"/>
</dbReference>
<keyword evidence="1" id="KW-0597">Phosphoprotein</keyword>
<dbReference type="PANTHER" id="PTHR43065:SF52">
    <property type="entry name" value="SENSOR PROTEIN KINASE PILS"/>
    <property type="match status" value="1"/>
</dbReference>
<dbReference type="GO" id="GO:0000155">
    <property type="term" value="F:phosphorelay sensor kinase activity"/>
    <property type="evidence" value="ECO:0007669"/>
    <property type="project" value="InterPro"/>
</dbReference>
<dbReference type="InterPro" id="IPR005467">
    <property type="entry name" value="His_kinase_dom"/>
</dbReference>
<evidence type="ECO:0000256" key="1">
    <source>
        <dbReference type="ARBA" id="ARBA00022553"/>
    </source>
</evidence>
<evidence type="ECO:0000256" key="2">
    <source>
        <dbReference type="SAM" id="Phobius"/>
    </source>
</evidence>
<dbReference type="InterPro" id="IPR036890">
    <property type="entry name" value="HATPase_C_sf"/>
</dbReference>
<dbReference type="SMART" id="SM00388">
    <property type="entry name" value="HisKA"/>
    <property type="match status" value="1"/>
</dbReference>